<comment type="caution">
    <text evidence="2">The sequence shown here is derived from an EMBL/GenBank/DDBJ whole genome shotgun (WGS) entry which is preliminary data.</text>
</comment>
<name>A0A5C5V2X4_9BACT</name>
<sequence length="68" mass="7679">MAEPISFSDSTIARIADAKLQAAIEEGQFDNLPGLGKPLPLIDEPYDPGWWVRRKLKREELAMRLTPD</sequence>
<organism evidence="2 3">
    <name type="scientific">Posidoniimonas corsicana</name>
    <dbReference type="NCBI Taxonomy" id="1938618"/>
    <lineage>
        <taxon>Bacteria</taxon>
        <taxon>Pseudomonadati</taxon>
        <taxon>Planctomycetota</taxon>
        <taxon>Planctomycetia</taxon>
        <taxon>Pirellulales</taxon>
        <taxon>Lacipirellulaceae</taxon>
        <taxon>Posidoniimonas</taxon>
    </lineage>
</organism>
<protein>
    <recommendedName>
        <fullName evidence="1">DnaJ homologue subfamily C member 28 conserved domain-containing protein</fullName>
    </recommendedName>
</protein>
<dbReference type="Pfam" id="PF09350">
    <property type="entry name" value="DJC28_CD"/>
    <property type="match status" value="1"/>
</dbReference>
<keyword evidence="3" id="KW-1185">Reference proteome</keyword>
<dbReference type="InterPro" id="IPR018961">
    <property type="entry name" value="DnaJ_homolog_subfam-C_membr-28"/>
</dbReference>
<feature type="domain" description="DnaJ homologue subfamily C member 28 conserved" evidence="1">
    <location>
        <begin position="15"/>
        <end position="62"/>
    </location>
</feature>
<evidence type="ECO:0000259" key="1">
    <source>
        <dbReference type="Pfam" id="PF09350"/>
    </source>
</evidence>
<dbReference type="AlphaFoldDB" id="A0A5C5V2X4"/>
<evidence type="ECO:0000313" key="2">
    <source>
        <dbReference type="EMBL" id="TWT32293.1"/>
    </source>
</evidence>
<dbReference type="EMBL" id="SIHJ01000003">
    <property type="protein sequence ID" value="TWT32293.1"/>
    <property type="molecule type" value="Genomic_DNA"/>
</dbReference>
<dbReference type="OrthoDB" id="9798476at2"/>
<evidence type="ECO:0000313" key="3">
    <source>
        <dbReference type="Proteomes" id="UP000316714"/>
    </source>
</evidence>
<dbReference type="Proteomes" id="UP000316714">
    <property type="component" value="Unassembled WGS sequence"/>
</dbReference>
<gene>
    <name evidence="2" type="ORF">KOR34_40550</name>
</gene>
<reference evidence="2 3" key="1">
    <citation type="submission" date="2019-02" db="EMBL/GenBank/DDBJ databases">
        <title>Deep-cultivation of Planctomycetes and their phenomic and genomic characterization uncovers novel biology.</title>
        <authorList>
            <person name="Wiegand S."/>
            <person name="Jogler M."/>
            <person name="Boedeker C."/>
            <person name="Pinto D."/>
            <person name="Vollmers J."/>
            <person name="Rivas-Marin E."/>
            <person name="Kohn T."/>
            <person name="Peeters S.H."/>
            <person name="Heuer A."/>
            <person name="Rast P."/>
            <person name="Oberbeckmann S."/>
            <person name="Bunk B."/>
            <person name="Jeske O."/>
            <person name="Meyerdierks A."/>
            <person name="Storesund J.E."/>
            <person name="Kallscheuer N."/>
            <person name="Luecker S."/>
            <person name="Lage O.M."/>
            <person name="Pohl T."/>
            <person name="Merkel B.J."/>
            <person name="Hornburger P."/>
            <person name="Mueller R.-W."/>
            <person name="Bruemmer F."/>
            <person name="Labrenz M."/>
            <person name="Spormann A.M."/>
            <person name="Op Den Camp H."/>
            <person name="Overmann J."/>
            <person name="Amann R."/>
            <person name="Jetten M.S.M."/>
            <person name="Mascher T."/>
            <person name="Medema M.H."/>
            <person name="Devos D.P."/>
            <person name="Kaster A.-K."/>
            <person name="Ovreas L."/>
            <person name="Rohde M."/>
            <person name="Galperin M.Y."/>
            <person name="Jogler C."/>
        </authorList>
    </citation>
    <scope>NUCLEOTIDE SEQUENCE [LARGE SCALE GENOMIC DNA]</scope>
    <source>
        <strain evidence="2 3">KOR34</strain>
    </source>
</reference>
<dbReference type="RefSeq" id="WP_146567531.1">
    <property type="nucleotide sequence ID" value="NZ_SIHJ01000003.1"/>
</dbReference>
<proteinExistence type="predicted"/>
<accession>A0A5C5V2X4</accession>